<dbReference type="Gene3D" id="2.60.120.10">
    <property type="entry name" value="Jelly Rolls"/>
    <property type="match status" value="1"/>
</dbReference>
<dbReference type="InterPro" id="IPR011051">
    <property type="entry name" value="RmlC_Cupin_sf"/>
</dbReference>
<dbReference type="InterPro" id="IPR025979">
    <property type="entry name" value="ChrR-like_cupin_dom"/>
</dbReference>
<dbReference type="SUPFAM" id="SSF51182">
    <property type="entry name" value="RmlC-like cupins"/>
    <property type="match status" value="1"/>
</dbReference>
<dbReference type="Pfam" id="PF12973">
    <property type="entry name" value="Cupin_7"/>
    <property type="match status" value="1"/>
</dbReference>
<feature type="domain" description="ChrR-like cupin" evidence="1">
    <location>
        <begin position="209"/>
        <end position="293"/>
    </location>
</feature>
<evidence type="ECO:0000313" key="3">
    <source>
        <dbReference type="Proteomes" id="UP001209701"/>
    </source>
</evidence>
<protein>
    <submittedName>
        <fullName evidence="2">Cupin domain-containing protein</fullName>
    </submittedName>
</protein>
<sequence>MNTSATQSPSDLAAAEALEPLTLPGVAPAAGLGLLPTLAVELTPIEPPPASAGALRQRLLARVASSAAASAGMTTLRAGDAVWQDLAPGVRLYSQHRGDNSQSSLLELAPGTQWAPGEGAALLHGPGPAVHECLVLHGELQVEFAALGSPTLVAQDYQLIGLDQPWPAEARLNSPLGALLYWRSSKPGAGADEFGQTTASHRVAGGGQGWEPLRQGVDIKALHLVGERISMLVRFEPGARVPAHPHGLGEECLMLDGDLFLGDVLLRAGEFQFAPAGTGHDELYSDVGCLLFFCGAIDPAAVDPAMRAG</sequence>
<name>A0ABT2YD00_9BURK</name>
<accession>A0ABT2YD00</accession>
<organism evidence="2 3">
    <name type="scientific">Roseateles oligotrophus</name>
    <dbReference type="NCBI Taxonomy" id="1769250"/>
    <lineage>
        <taxon>Bacteria</taxon>
        <taxon>Pseudomonadati</taxon>
        <taxon>Pseudomonadota</taxon>
        <taxon>Betaproteobacteria</taxon>
        <taxon>Burkholderiales</taxon>
        <taxon>Sphaerotilaceae</taxon>
        <taxon>Roseateles</taxon>
    </lineage>
</organism>
<dbReference type="RefSeq" id="WP_263570551.1">
    <property type="nucleotide sequence ID" value="NZ_JAJIRN010000003.1"/>
</dbReference>
<comment type="caution">
    <text evidence="2">The sequence shown here is derived from an EMBL/GenBank/DDBJ whole genome shotgun (WGS) entry which is preliminary data.</text>
</comment>
<keyword evidence="3" id="KW-1185">Reference proteome</keyword>
<evidence type="ECO:0000259" key="1">
    <source>
        <dbReference type="Pfam" id="PF12973"/>
    </source>
</evidence>
<dbReference type="InterPro" id="IPR014710">
    <property type="entry name" value="RmlC-like_jellyroll"/>
</dbReference>
<dbReference type="EMBL" id="JAJIRN010000003">
    <property type="protein sequence ID" value="MCV2367926.1"/>
    <property type="molecule type" value="Genomic_DNA"/>
</dbReference>
<dbReference type="Proteomes" id="UP001209701">
    <property type="component" value="Unassembled WGS sequence"/>
</dbReference>
<reference evidence="2 3" key="1">
    <citation type="submission" date="2021-11" db="EMBL/GenBank/DDBJ databases">
        <authorList>
            <person name="Liang Q."/>
            <person name="Mou H."/>
            <person name="Liu Z."/>
        </authorList>
    </citation>
    <scope>NUCLEOTIDE SEQUENCE [LARGE SCALE GENOMIC DNA]</scope>
    <source>
        <strain evidence="2 3">CHU3</strain>
    </source>
</reference>
<evidence type="ECO:0000313" key="2">
    <source>
        <dbReference type="EMBL" id="MCV2367926.1"/>
    </source>
</evidence>
<proteinExistence type="predicted"/>
<gene>
    <name evidence="2" type="ORF">LNV07_07435</name>
</gene>